<accession>A0A7L8AGC3</accession>
<evidence type="ECO:0000313" key="1">
    <source>
        <dbReference type="EMBL" id="QOD60859.1"/>
    </source>
</evidence>
<dbReference type="KEGG" id="phal:H9I45_16220"/>
<name>A0A7L8AGC3_9FLAO</name>
<reference evidence="1 2" key="1">
    <citation type="journal article" date="2016" name="Int. J. Syst. Evol. Microbiol.">
        <title>Polaribacter haliotis sp. nov., isolated from the gut of abalone Haliotis discus hannai.</title>
        <authorList>
            <person name="Kim Y.O."/>
            <person name="Park I.S."/>
            <person name="Park S."/>
            <person name="Nam B.H."/>
            <person name="Park J.M."/>
            <person name="Kim D.G."/>
            <person name="Yoon J.H."/>
        </authorList>
    </citation>
    <scope>NUCLEOTIDE SEQUENCE [LARGE SCALE GENOMIC DNA]</scope>
    <source>
        <strain evidence="1 2">KCTC 52418</strain>
    </source>
</reference>
<dbReference type="OrthoDB" id="1201645at2"/>
<dbReference type="AlphaFoldDB" id="A0A7L8AGC3"/>
<proteinExistence type="predicted"/>
<keyword evidence="2" id="KW-1185">Reference proteome</keyword>
<dbReference type="Proteomes" id="UP000516764">
    <property type="component" value="Chromosome"/>
</dbReference>
<sequence>MGIFRKVDLVLARFGNINAMKRTHVDTFTEEKITNVPGEKYGISEFGFLYVELQELAGYYFINTTVISASSLKTNKGAILEFKSDDKELICKSDDYMIESDFSNVSNRWISQISYPVSEEEIQLIQNKHFTSAVLKVKKHKIEFNTNI</sequence>
<organism evidence="1 2">
    <name type="scientific">Polaribacter haliotis</name>
    <dbReference type="NCBI Taxonomy" id="1888915"/>
    <lineage>
        <taxon>Bacteria</taxon>
        <taxon>Pseudomonadati</taxon>
        <taxon>Bacteroidota</taxon>
        <taxon>Flavobacteriia</taxon>
        <taxon>Flavobacteriales</taxon>
        <taxon>Flavobacteriaceae</taxon>
    </lineage>
</organism>
<protein>
    <submittedName>
        <fullName evidence="1">Uncharacterized protein</fullName>
    </submittedName>
</protein>
<dbReference type="RefSeq" id="WP_088354084.1">
    <property type="nucleotide sequence ID" value="NZ_CP061813.1"/>
</dbReference>
<evidence type="ECO:0000313" key="2">
    <source>
        <dbReference type="Proteomes" id="UP000516764"/>
    </source>
</evidence>
<gene>
    <name evidence="1" type="ORF">H9I45_16220</name>
</gene>
<dbReference type="EMBL" id="CP061813">
    <property type="protein sequence ID" value="QOD60859.1"/>
    <property type="molecule type" value="Genomic_DNA"/>
</dbReference>